<name>A0A248K0U0_9PROT</name>
<evidence type="ECO:0000256" key="4">
    <source>
        <dbReference type="ARBA" id="ARBA00022475"/>
    </source>
</evidence>
<keyword evidence="3" id="KW-0813">Transport</keyword>
<dbReference type="GO" id="GO:0008324">
    <property type="term" value="F:monoatomic cation transmembrane transporter activity"/>
    <property type="evidence" value="ECO:0007669"/>
    <property type="project" value="InterPro"/>
</dbReference>
<dbReference type="Gene3D" id="3.30.70.1320">
    <property type="entry name" value="Multidrug efflux transporter AcrB pore domain like"/>
    <property type="match status" value="1"/>
</dbReference>
<dbReference type="Gene3D" id="3.30.2090.10">
    <property type="entry name" value="Multidrug efflux transporter AcrB TolC docking domain, DN and DC subdomains"/>
    <property type="match status" value="2"/>
</dbReference>
<keyword evidence="7 8" id="KW-0472">Membrane</keyword>
<proteinExistence type="inferred from homology"/>
<feature type="transmembrane region" description="Helical" evidence="8">
    <location>
        <begin position="386"/>
        <end position="411"/>
    </location>
</feature>
<dbReference type="NCBIfam" id="TIGR00914">
    <property type="entry name" value="2A0601"/>
    <property type="match status" value="1"/>
</dbReference>
<evidence type="ECO:0000256" key="8">
    <source>
        <dbReference type="SAM" id="Phobius"/>
    </source>
</evidence>
<dbReference type="PANTHER" id="PTHR32063:SF68">
    <property type="entry name" value="PROBALE CATION EFFLUX SYSTEM PROTEIN"/>
    <property type="match status" value="1"/>
</dbReference>
<feature type="transmembrane region" description="Helical" evidence="8">
    <location>
        <begin position="330"/>
        <end position="353"/>
    </location>
</feature>
<evidence type="ECO:0000256" key="7">
    <source>
        <dbReference type="ARBA" id="ARBA00023136"/>
    </source>
</evidence>
<dbReference type="PANTHER" id="PTHR32063">
    <property type="match status" value="1"/>
</dbReference>
<keyword evidence="10" id="KW-1185">Reference proteome</keyword>
<dbReference type="InterPro" id="IPR001036">
    <property type="entry name" value="Acrflvin-R"/>
</dbReference>
<dbReference type="InterPro" id="IPR004763">
    <property type="entry name" value="CusA-like"/>
</dbReference>
<organism evidence="9 10">
    <name type="scientific">Nitrospirillum viridazoti CBAmc</name>
    <dbReference type="NCBI Taxonomy" id="1441467"/>
    <lineage>
        <taxon>Bacteria</taxon>
        <taxon>Pseudomonadati</taxon>
        <taxon>Pseudomonadota</taxon>
        <taxon>Alphaproteobacteria</taxon>
        <taxon>Rhodospirillales</taxon>
        <taxon>Azospirillaceae</taxon>
        <taxon>Nitrospirillum</taxon>
        <taxon>Nitrospirillum viridazoti</taxon>
    </lineage>
</organism>
<feature type="transmembrane region" description="Helical" evidence="8">
    <location>
        <begin position="860"/>
        <end position="879"/>
    </location>
</feature>
<feature type="transmembrane region" description="Helical" evidence="8">
    <location>
        <begin position="360"/>
        <end position="380"/>
    </location>
</feature>
<evidence type="ECO:0000256" key="3">
    <source>
        <dbReference type="ARBA" id="ARBA00022448"/>
    </source>
</evidence>
<dbReference type="EMBL" id="CP022112">
    <property type="protein sequence ID" value="ASG24044.1"/>
    <property type="molecule type" value="Genomic_DNA"/>
</dbReference>
<evidence type="ECO:0000256" key="1">
    <source>
        <dbReference type="ARBA" id="ARBA00004651"/>
    </source>
</evidence>
<feature type="transmembrane region" description="Helical" evidence="8">
    <location>
        <begin position="989"/>
        <end position="1012"/>
    </location>
</feature>
<dbReference type="SUPFAM" id="SSF82693">
    <property type="entry name" value="Multidrug efflux transporter AcrB pore domain, PN1, PN2, PC1 and PC2 subdomains"/>
    <property type="match status" value="2"/>
</dbReference>
<feature type="transmembrane region" description="Helical" evidence="8">
    <location>
        <begin position="526"/>
        <end position="544"/>
    </location>
</feature>
<dbReference type="InterPro" id="IPR027463">
    <property type="entry name" value="AcrB_DN_DC_subdom"/>
</dbReference>
<protein>
    <submittedName>
        <fullName evidence="9">CusA/CzcA family heavy metal efflux RND transporter</fullName>
    </submittedName>
</protein>
<reference evidence="9 10" key="1">
    <citation type="submission" date="2017-06" db="EMBL/GenBank/DDBJ databases">
        <title>Complete genome sequence of Nitrospirillum amazonense strain CBAmC, an endophytic nitrogen-fixing and plant growth-promoting bacterium, isolated from sugarcane.</title>
        <authorList>
            <person name="Schwab S."/>
            <person name="dos Santos Teixeira K.R."/>
            <person name="Simoes Araujo J.L."/>
            <person name="Soares Vidal M."/>
            <person name="Borges de Freitas H.R."/>
            <person name="Rivello Crivelaro A.L."/>
            <person name="Bueno de Camargo Nunes A."/>
            <person name="dos Santos C.M."/>
            <person name="Palmeira da Silva Rosa D."/>
            <person name="da Silva Padilha D."/>
            <person name="da Silva E."/>
            <person name="Araujo Terra L."/>
            <person name="Soares Mendes V."/>
            <person name="Farinelli L."/>
            <person name="Magalhaes Cruz L."/>
            <person name="Baldani J.I."/>
        </authorList>
    </citation>
    <scope>NUCLEOTIDE SEQUENCE [LARGE SCALE GENOMIC DNA]</scope>
    <source>
        <strain evidence="9 10">CBAmC</strain>
    </source>
</reference>
<keyword evidence="4" id="KW-1003">Cell membrane</keyword>
<dbReference type="Gene3D" id="3.30.70.1430">
    <property type="entry name" value="Multidrug efflux transporter AcrB pore domain"/>
    <property type="match status" value="2"/>
</dbReference>
<dbReference type="PRINTS" id="PR00702">
    <property type="entry name" value="ACRIFLAVINRP"/>
</dbReference>
<dbReference type="KEGG" id="nao:Y958_24260"/>
<feature type="transmembrane region" description="Helical" evidence="8">
    <location>
        <begin position="886"/>
        <end position="905"/>
    </location>
</feature>
<dbReference type="AlphaFoldDB" id="A0A248K0U0"/>
<sequence>MIARLIEFSLSQRLLVLILIALLAGAGLIAARGLPIDAFPDVSPVQVNIVLKAPGMTPEEVESRITAPIEVELLGLPGKQALRSTTKYGLTSITVVFDDSTDIYWARNQVAERLQGVRDMLPPGVQGGLAPITTPLGEMVMFTIEGPASLAEKRSLLDWVIRPALRTVPGVADVNSLGGFVETFEVVPDLVALGARGVSLDTLKSAIAANNRNDGAGRLADGEEALLVRSEGSLRSLDDLRGIVIATPGGTPVRVGDVAQVRDGGLTRYGAVTRSGKGETVEGLVLGLRGSNAQAVVEGVRQRLAELKSQLPQGISLTVFYDRGELVDHAVGTVTEALLIAVALVLVLLILFLGEWRAALVVSLTLPLSALATFLLMRAVGLTANLMSLGGLAIAIGLLVDGAVVVVENAVARLNHAHGRPMSPLTVIYRSMAEVTTPVVAGVSIIVVVFLPLLSLEGLEGKLFRPVALAIMFALGASLLLSLTAVPVLSSLILKPGHAGEPWLIRHAGRLYAPLIRGALARPARVFIGAGVALAAALAVFPLVGKTFMPTMDEGTIVMQTEKLPTVSLAASTALDTLIQRRLMEQVPEVAGIVSRVGSDELGLDPMGLNEADNFLTLKPQDQWRRKDKAWLLDQLRLATADIPGISFGFTQPIDMRVQEMVSGSRGDLVVKIKGADIATLNRLAADVAAVLKELPGSEDVLTTLNEGMQYLTLRLDPLAVGRLGLTVDTVEEALRSQLEGTQAGSVVRGNRRTPILIRGPADLARAPQVFANLTLPMPDGRLIPLSAVGRVERVDGPVLLSREEARRQSVVRANVRGRDLVGYVADARAAIAAKVSVPAGYELAWGGQFENQQRAAARLAIVIPCCLVVIFVILYGTFGTARQALLVLGNVPFALVGGIISLWLSGEYLSVPASVGFIALLGIAVLNGVVLVACFNQLLARGVPIVEAVLQGAQRRLRPVLMTATIAAFGLLPLLFQTGPGSEVQRPLAIVVVGGLVSSTVLTLLVLPALYQRFGLPRPRRVTP</sequence>
<dbReference type="Proteomes" id="UP000197153">
    <property type="component" value="Chromosome 3"/>
</dbReference>
<keyword evidence="5 8" id="KW-0812">Transmembrane</keyword>
<dbReference type="SUPFAM" id="SSF82866">
    <property type="entry name" value="Multidrug efflux transporter AcrB transmembrane domain"/>
    <property type="match status" value="2"/>
</dbReference>
<dbReference type="SUPFAM" id="SSF82714">
    <property type="entry name" value="Multidrug efflux transporter AcrB TolC docking domain, DN and DC subdomains"/>
    <property type="match status" value="2"/>
</dbReference>
<evidence type="ECO:0000313" key="10">
    <source>
        <dbReference type="Proteomes" id="UP000197153"/>
    </source>
</evidence>
<comment type="similarity">
    <text evidence="2">Belongs to the resistance-nodulation-cell division (RND) (TC 2.A.6) family.</text>
</comment>
<evidence type="ECO:0000256" key="6">
    <source>
        <dbReference type="ARBA" id="ARBA00022989"/>
    </source>
</evidence>
<dbReference type="GO" id="GO:0005886">
    <property type="term" value="C:plasma membrane"/>
    <property type="evidence" value="ECO:0007669"/>
    <property type="project" value="UniProtKB-SubCell"/>
</dbReference>
<feature type="transmembrane region" description="Helical" evidence="8">
    <location>
        <begin position="961"/>
        <end position="977"/>
    </location>
</feature>
<keyword evidence="6 8" id="KW-1133">Transmembrane helix</keyword>
<comment type="subcellular location">
    <subcellularLocation>
        <location evidence="1">Cell membrane</location>
        <topology evidence="1">Multi-pass membrane protein</topology>
    </subcellularLocation>
</comment>
<dbReference type="Gene3D" id="1.20.1640.10">
    <property type="entry name" value="Multidrug efflux transporter AcrB transmembrane domain"/>
    <property type="match status" value="2"/>
</dbReference>
<dbReference type="Pfam" id="PF00873">
    <property type="entry name" value="ACR_tran"/>
    <property type="match status" value="1"/>
</dbReference>
<feature type="transmembrane region" description="Helical" evidence="8">
    <location>
        <begin position="467"/>
        <end position="489"/>
    </location>
</feature>
<dbReference type="Gene3D" id="3.30.70.1440">
    <property type="entry name" value="Multidrug efflux transporter AcrB pore domain"/>
    <property type="match status" value="1"/>
</dbReference>
<accession>A0A248K0U0</accession>
<evidence type="ECO:0000313" key="9">
    <source>
        <dbReference type="EMBL" id="ASG24044.1"/>
    </source>
</evidence>
<evidence type="ECO:0000256" key="5">
    <source>
        <dbReference type="ARBA" id="ARBA00022692"/>
    </source>
</evidence>
<gene>
    <name evidence="9" type="ORF">Y958_24260</name>
</gene>
<dbReference type="GO" id="GO:0042910">
    <property type="term" value="F:xenobiotic transmembrane transporter activity"/>
    <property type="evidence" value="ECO:0007669"/>
    <property type="project" value="TreeGrafter"/>
</dbReference>
<feature type="transmembrane region" description="Helical" evidence="8">
    <location>
        <begin position="432"/>
        <end position="455"/>
    </location>
</feature>
<dbReference type="RefSeq" id="WP_088874497.1">
    <property type="nucleotide sequence ID" value="NZ_CP022112.1"/>
</dbReference>
<feature type="transmembrane region" description="Helical" evidence="8">
    <location>
        <begin position="917"/>
        <end position="940"/>
    </location>
</feature>
<evidence type="ECO:0000256" key="2">
    <source>
        <dbReference type="ARBA" id="ARBA00010942"/>
    </source>
</evidence>